<gene>
    <name evidence="2" type="ORF">DFW101_3715</name>
</gene>
<dbReference type="EMBL" id="CM001369">
    <property type="protein sequence ID" value="EHJ45999.1"/>
    <property type="molecule type" value="Genomic_DNA"/>
</dbReference>
<proteinExistence type="predicted"/>
<feature type="transmembrane region" description="Helical" evidence="1">
    <location>
        <begin position="375"/>
        <end position="394"/>
    </location>
</feature>
<feature type="transmembrane region" description="Helical" evidence="1">
    <location>
        <begin position="281"/>
        <end position="298"/>
    </location>
</feature>
<keyword evidence="1" id="KW-1133">Transmembrane helix</keyword>
<keyword evidence="2" id="KW-0614">Plasmid</keyword>
<feature type="transmembrane region" description="Helical" evidence="1">
    <location>
        <begin position="222"/>
        <end position="242"/>
    </location>
</feature>
<dbReference type="OrthoDB" id="5526415at2"/>
<feature type="transmembrane region" description="Helical" evidence="1">
    <location>
        <begin position="140"/>
        <end position="158"/>
    </location>
</feature>
<feature type="transmembrane region" description="Helical" evidence="1">
    <location>
        <begin position="170"/>
        <end position="194"/>
    </location>
</feature>
<sequence length="506" mass="54509">MMSTAACPADKSSTARAVLAVAAVGFASWAYAVSPLHGLSSGDELVPVLASTQHLSLFYWGADRFGMLLPLLAHGIRDPFLNLVVQNFLSAFLAFSSFFAACRFFFGKTDWLAAGAAMTLVALLWPPLEPRGDYLSIGQSFAPSAALLFAGLPLLGIGRDNTAGEPVQPVRMLAGLGLVCGSFWVNLAMFFTALPLALGSCFLGGTPAQGGPEWGRRVRRSLWAGGLTVLALAVNMLLMRIFAARYATADYGYLPLPLWPEALAAIAARFVALFYSNPGRNAVLAGLALASGAALFRLWRKTASSRPEIVPFLAAACLVVAASLANYLGYGTNAWVRINHSEGRYLSMVQFLATGLVCGAAAMTFRLVLGNRLKILTISLVVLIAPVSVGSYGLPSPARLEEALDRRLGVYATRILELGCTHVAGNYWKVWPLIFHANVLRHGQGGRPLWGVSYRSENTADLWAERVAGPWRVCTLRGDAEANAYLEQFELREIERVEMDGPHFAH</sequence>
<keyword evidence="1" id="KW-0812">Transmembrane</keyword>
<dbReference type="AlphaFoldDB" id="G7QEA5"/>
<feature type="transmembrane region" description="Helical" evidence="1">
    <location>
        <begin position="254"/>
        <end position="275"/>
    </location>
</feature>
<evidence type="ECO:0000313" key="3">
    <source>
        <dbReference type="Proteomes" id="UP000004662"/>
    </source>
</evidence>
<dbReference type="RefSeq" id="WP_009183031.1">
    <property type="nucleotide sequence ID" value="NZ_CM001369.1"/>
</dbReference>
<reference evidence="3" key="1">
    <citation type="journal article" date="2015" name="Genome Announc.">
        <title>High-Quality Draft Genome Sequence of Desulfovibrio carbinoliphilus FW-101-2B, an Organic Acid-Oxidizing Sulfate-Reducing Bacterium Isolated from Uranium(VI)-Contaminated Groundwater.</title>
        <authorList>
            <person name="Ramsay B.D."/>
            <person name="Hwang C."/>
            <person name="Woo H.L."/>
            <person name="Carroll S.L."/>
            <person name="Lucas S."/>
            <person name="Han J."/>
            <person name="Lapidus A.L."/>
            <person name="Cheng J.F."/>
            <person name="Goodwin L.A."/>
            <person name="Pitluck S."/>
            <person name="Peters L."/>
            <person name="Chertkov O."/>
            <person name="Held B."/>
            <person name="Detter J.C."/>
            <person name="Han C.S."/>
            <person name="Tapia R."/>
            <person name="Land M.L."/>
            <person name="Hauser L.J."/>
            <person name="Kyrpides N.C."/>
            <person name="Ivanova N.N."/>
            <person name="Mikhailova N."/>
            <person name="Pagani I."/>
            <person name="Woyke T."/>
            <person name="Arkin A.P."/>
            <person name="Dehal P."/>
            <person name="Chivian D."/>
            <person name="Criddle C.S."/>
            <person name="Wu W."/>
            <person name="Chakraborty R."/>
            <person name="Hazen T.C."/>
            <person name="Fields M.W."/>
        </authorList>
    </citation>
    <scope>NUCLEOTIDE SEQUENCE [LARGE SCALE GENOMIC DNA]</scope>
    <source>
        <strain evidence="3">FW-101-2B</strain>
    </source>
</reference>
<feature type="transmembrane region" description="Helical" evidence="1">
    <location>
        <begin position="348"/>
        <end position="368"/>
    </location>
</feature>
<accession>G7QEA5</accession>
<feature type="transmembrane region" description="Helical" evidence="1">
    <location>
        <begin position="88"/>
        <end position="106"/>
    </location>
</feature>
<dbReference type="eggNOG" id="ENOG50340WS">
    <property type="taxonomic scope" value="Bacteria"/>
</dbReference>
<evidence type="ECO:0000313" key="2">
    <source>
        <dbReference type="EMBL" id="EHJ45999.1"/>
    </source>
</evidence>
<keyword evidence="3" id="KW-1185">Reference proteome</keyword>
<keyword evidence="1" id="KW-0472">Membrane</keyword>
<evidence type="ECO:0000256" key="1">
    <source>
        <dbReference type="SAM" id="Phobius"/>
    </source>
</evidence>
<protein>
    <submittedName>
        <fullName evidence="2">Uncharacterized protein</fullName>
    </submittedName>
</protein>
<name>G7QEA5_9BACT</name>
<dbReference type="HOGENOM" id="CLU_524453_0_0_7"/>
<dbReference type="Proteomes" id="UP000004662">
    <property type="component" value="Plasmid pFW10101"/>
</dbReference>
<feature type="transmembrane region" description="Helical" evidence="1">
    <location>
        <begin position="111"/>
        <end position="128"/>
    </location>
</feature>
<organism evidence="2 3">
    <name type="scientific">Solidesulfovibrio carbinoliphilus subsp. oakridgensis</name>
    <dbReference type="NCBI Taxonomy" id="694327"/>
    <lineage>
        <taxon>Bacteria</taxon>
        <taxon>Pseudomonadati</taxon>
        <taxon>Thermodesulfobacteriota</taxon>
        <taxon>Desulfovibrionia</taxon>
        <taxon>Desulfovibrionales</taxon>
        <taxon>Desulfovibrionaceae</taxon>
        <taxon>Solidesulfovibrio</taxon>
    </lineage>
</organism>
<feature type="transmembrane region" description="Helical" evidence="1">
    <location>
        <begin position="310"/>
        <end position="328"/>
    </location>
</feature>
<geneLocation type="plasmid" evidence="2 3">
    <name>pFW10101</name>
</geneLocation>